<reference evidence="4 5" key="1">
    <citation type="submission" date="2018-03" db="EMBL/GenBank/DDBJ databases">
        <title>Genomic Encyclopedia of Type Strains, Phase III (KMG-III): the genomes of soil and plant-associated and newly described type strains.</title>
        <authorList>
            <person name="Whitman W."/>
        </authorList>
    </citation>
    <scope>NUCLEOTIDE SEQUENCE [LARGE SCALE GENOMIC DNA]</scope>
    <source>
        <strain evidence="4 5">CGMCC 1.12484</strain>
    </source>
</reference>
<feature type="compositionally biased region" description="Polar residues" evidence="1">
    <location>
        <begin position="630"/>
        <end position="641"/>
    </location>
</feature>
<feature type="transmembrane region" description="Helical" evidence="2">
    <location>
        <begin position="16"/>
        <end position="34"/>
    </location>
</feature>
<dbReference type="SUPFAM" id="SSF54001">
    <property type="entry name" value="Cysteine proteinases"/>
    <property type="match status" value="1"/>
</dbReference>
<feature type="transmembrane region" description="Helical" evidence="2">
    <location>
        <begin position="669"/>
        <end position="697"/>
    </location>
</feature>
<organism evidence="4 5">
    <name type="scientific">Glaciihabitans tibetensis</name>
    <dbReference type="NCBI Taxonomy" id="1266600"/>
    <lineage>
        <taxon>Bacteria</taxon>
        <taxon>Bacillati</taxon>
        <taxon>Actinomycetota</taxon>
        <taxon>Actinomycetes</taxon>
        <taxon>Micrococcales</taxon>
        <taxon>Microbacteriaceae</taxon>
        <taxon>Glaciihabitans</taxon>
    </lineage>
</organism>
<dbReference type="Proteomes" id="UP000237983">
    <property type="component" value="Unassembled WGS sequence"/>
</dbReference>
<dbReference type="InterPro" id="IPR002931">
    <property type="entry name" value="Transglutaminase-like"/>
</dbReference>
<evidence type="ECO:0000256" key="2">
    <source>
        <dbReference type="SAM" id="Phobius"/>
    </source>
</evidence>
<feature type="transmembrane region" description="Helical" evidence="2">
    <location>
        <begin position="124"/>
        <end position="148"/>
    </location>
</feature>
<feature type="transmembrane region" description="Helical" evidence="2">
    <location>
        <begin position="155"/>
        <end position="173"/>
    </location>
</feature>
<comment type="caution">
    <text evidence="4">The sequence shown here is derived from an EMBL/GenBank/DDBJ whole genome shotgun (WGS) entry which is preliminary data.</text>
</comment>
<evidence type="ECO:0000256" key="1">
    <source>
        <dbReference type="SAM" id="MobiDB-lite"/>
    </source>
</evidence>
<feature type="transmembrane region" description="Helical" evidence="2">
    <location>
        <begin position="193"/>
        <end position="211"/>
    </location>
</feature>
<evidence type="ECO:0000313" key="5">
    <source>
        <dbReference type="Proteomes" id="UP000237983"/>
    </source>
</evidence>
<dbReference type="InterPro" id="IPR038765">
    <property type="entry name" value="Papain-like_cys_pep_sf"/>
</dbReference>
<feature type="compositionally biased region" description="Polar residues" evidence="1">
    <location>
        <begin position="827"/>
        <end position="840"/>
    </location>
</feature>
<feature type="domain" description="Transglutaminase-like" evidence="3">
    <location>
        <begin position="540"/>
        <end position="610"/>
    </location>
</feature>
<keyword evidence="2" id="KW-0812">Transmembrane</keyword>
<sequence length="840" mass="88757">MTRSGTTSRTPTSTELINAGFIAAMAAVAVWAAWPIYQTGYLLVTAIGAFLASALIAWFGRLRSSSWTTVALITLGAYLVLGVPLALPAALGSVPAALSGVLDVVVATVFSWKQLVTISIPVGTYQSMLVPMFLLLLVCSTVALSLTWRASRRGALAVPVMFVAQLFGLLFGSGEESTPTSGPGFLVAGPREAAIGLAALIVAVGYLVWRVKQERSAAIRVTASASGVRRRRRTAGAANRVRQALLGAGILLIAVSVAVTTVSTFARPAEREVLRTAISPDVDLNDFVSPLTQYRGFFSADAYEAELFRVTNASPEVTRIRLAVLSHYDGQVFRTVDPARGDSARQTAFQRVPSVLDAAGNPVSLDIELGDYGQVWLPTAGNLTSISFTGDNEQSLADGFFYNRDFASGVELNGTTSGDGYSLTAALPPDSTALADLEKPSTSAGLVDESHIPESLREWVQAQEVSSDGAGLEVLITRLRERGYLSHSIATPPGDSGWLAALGGAPFEPSLAGHSMERVGTLFTTMLDKQNLVGTTGGSLVSAVGDDEQFAVAAALLAQNLGFPSRVVLGFVLAGESTGIPACTDGVCAGKNLTAWVEVAGADGTWVRADVTPQHEVPLAVLEEERSDPQNDTEVTQSSAIEQLPPDADPSSGDDEPATEEPPADALGWLWPLLRGVGIGLLIAIVVATPFITILLAKAKRRFDRRRAVEPTTRIAGGWDEYLDSAVDHGLPAPEILTRSELADAFATARGSRDGSGVLLAELADAAVFGPIPPNEQGSDAFWQLVDSERALLGEGSSPWARARAALSLRSFSRYLGDGRRGKKRYSQMTYRQGTRGVSQ</sequence>
<evidence type="ECO:0000313" key="4">
    <source>
        <dbReference type="EMBL" id="PRY68106.1"/>
    </source>
</evidence>
<dbReference type="OrthoDB" id="3651060at2"/>
<proteinExistence type="predicted"/>
<dbReference type="RefSeq" id="WP_106212807.1">
    <property type="nucleotide sequence ID" value="NZ_PVTL01000005.1"/>
</dbReference>
<name>A0A2T0VD73_9MICO</name>
<feature type="transmembrane region" description="Helical" evidence="2">
    <location>
        <begin position="41"/>
        <end position="60"/>
    </location>
</feature>
<feature type="compositionally biased region" description="Acidic residues" evidence="1">
    <location>
        <begin position="652"/>
        <end position="663"/>
    </location>
</feature>
<keyword evidence="5" id="KW-1185">Reference proteome</keyword>
<dbReference type="AlphaFoldDB" id="A0A2T0VD73"/>
<accession>A0A2T0VD73</accession>
<feature type="transmembrane region" description="Helical" evidence="2">
    <location>
        <begin position="66"/>
        <end position="87"/>
    </location>
</feature>
<protein>
    <submittedName>
        <fullName evidence="4">Transglutaminase superfamily protein</fullName>
    </submittedName>
</protein>
<feature type="region of interest" description="Disordered" evidence="1">
    <location>
        <begin position="819"/>
        <end position="840"/>
    </location>
</feature>
<keyword evidence="2" id="KW-0472">Membrane</keyword>
<evidence type="ECO:0000259" key="3">
    <source>
        <dbReference type="Pfam" id="PF01841"/>
    </source>
</evidence>
<dbReference type="EMBL" id="PVTL01000005">
    <property type="protein sequence ID" value="PRY68106.1"/>
    <property type="molecule type" value="Genomic_DNA"/>
</dbReference>
<gene>
    <name evidence="4" type="ORF">B0I08_105271</name>
</gene>
<keyword evidence="2" id="KW-1133">Transmembrane helix</keyword>
<feature type="transmembrane region" description="Helical" evidence="2">
    <location>
        <begin position="244"/>
        <end position="266"/>
    </location>
</feature>
<feature type="region of interest" description="Disordered" evidence="1">
    <location>
        <begin position="622"/>
        <end position="664"/>
    </location>
</feature>
<dbReference type="Pfam" id="PF01841">
    <property type="entry name" value="Transglut_core"/>
    <property type="match status" value="1"/>
</dbReference>